<dbReference type="Gene3D" id="1.10.287.470">
    <property type="entry name" value="Helix hairpin bin"/>
    <property type="match status" value="1"/>
</dbReference>
<keyword evidence="1" id="KW-1133">Transmembrane helix</keyword>
<sequence length="465" mass="50521">MNTDTKKPTKSKKKLFPKVLLLPIAIIGAVFIVRGMMESKEPLQHEVRSFPEKLAHVLTVEPIPFRAQAIGYGSVEPSVNLKYKAEVGGKVTYVHPDLKRGGSIAKGTIVVRIEPTTYELSLGQSKAGLANTRSSLTQLDAEERSTRNSLEIAKRNLSLGQQEYNRVRTLWDKRLIARSTLDAEQQKVLQLQSTVQDIQGNLDTFQSRRAAINAQISQSQSTVAESTDTLSRTSVSLPFDARIGEVLAEEGAFVTAGSQLFEALGTKAVEIQAQLSIKHAGQLLSGTVNQIDEFPVSTEMRNAINNIKLEATVHLVAGEVTTSWPAKLVRVGESVDSTTDTVAFTVQVDDPYKGVVPGKRPPLLKGLYVAVEFLASPQRRIVIPRKAVHEGRVYLVDDDNKLEIKPVTIAATQGTLVIVESGLSSGDRIVISDLVPVISGVPIKAIEVPDEVASLRAQALGEDKP</sequence>
<dbReference type="Gene3D" id="2.40.30.170">
    <property type="match status" value="1"/>
</dbReference>
<organism evidence="3 4">
    <name type="scientific">Leucothrix pacifica</name>
    <dbReference type="NCBI Taxonomy" id="1247513"/>
    <lineage>
        <taxon>Bacteria</taxon>
        <taxon>Pseudomonadati</taxon>
        <taxon>Pseudomonadota</taxon>
        <taxon>Gammaproteobacteria</taxon>
        <taxon>Thiotrichales</taxon>
        <taxon>Thiotrichaceae</taxon>
        <taxon>Leucothrix</taxon>
    </lineage>
</organism>
<dbReference type="Gene3D" id="2.40.420.20">
    <property type="match status" value="1"/>
</dbReference>
<name>A0A317CVH9_9GAMM</name>
<accession>A0A317CVH9</accession>
<reference evidence="3 4" key="1">
    <citation type="submission" date="2018-05" db="EMBL/GenBank/DDBJ databases">
        <title>Leucothrix arctica sp. nov., isolated from Arctic seawater.</title>
        <authorList>
            <person name="Choi A."/>
            <person name="Baek K."/>
        </authorList>
    </citation>
    <scope>NUCLEOTIDE SEQUENCE [LARGE SCALE GENOMIC DNA]</scope>
    <source>
        <strain evidence="3 4">JCM 18388</strain>
    </source>
</reference>
<protein>
    <submittedName>
        <fullName evidence="3">HlyD family secretion protein</fullName>
    </submittedName>
</protein>
<dbReference type="Proteomes" id="UP000245539">
    <property type="component" value="Unassembled WGS sequence"/>
</dbReference>
<evidence type="ECO:0000256" key="1">
    <source>
        <dbReference type="SAM" id="Phobius"/>
    </source>
</evidence>
<comment type="caution">
    <text evidence="3">The sequence shown here is derived from an EMBL/GenBank/DDBJ whole genome shotgun (WGS) entry which is preliminary data.</text>
</comment>
<dbReference type="RefSeq" id="WP_109835892.1">
    <property type="nucleotide sequence ID" value="NZ_QGKM01000003.1"/>
</dbReference>
<keyword evidence="1" id="KW-0812">Transmembrane</keyword>
<dbReference type="Pfam" id="PF25967">
    <property type="entry name" value="RND-MFP_C"/>
    <property type="match status" value="1"/>
</dbReference>
<evidence type="ECO:0000313" key="3">
    <source>
        <dbReference type="EMBL" id="PWR00521.1"/>
    </source>
</evidence>
<dbReference type="GO" id="GO:1990281">
    <property type="term" value="C:efflux pump complex"/>
    <property type="evidence" value="ECO:0007669"/>
    <property type="project" value="TreeGrafter"/>
</dbReference>
<proteinExistence type="predicted"/>
<evidence type="ECO:0000313" key="4">
    <source>
        <dbReference type="Proteomes" id="UP000245539"/>
    </source>
</evidence>
<dbReference type="OrthoDB" id="5645220at2"/>
<dbReference type="InterPro" id="IPR058627">
    <property type="entry name" value="MdtA-like_C"/>
</dbReference>
<dbReference type="SUPFAM" id="SSF111369">
    <property type="entry name" value="HlyD-like secretion proteins"/>
    <property type="match status" value="1"/>
</dbReference>
<feature type="domain" description="Multidrug resistance protein MdtA-like C-terminal permuted SH3" evidence="2">
    <location>
        <begin position="381"/>
        <end position="434"/>
    </location>
</feature>
<gene>
    <name evidence="3" type="ORF">DKW60_01500</name>
</gene>
<keyword evidence="1" id="KW-0472">Membrane</keyword>
<feature type="transmembrane region" description="Helical" evidence="1">
    <location>
        <begin position="20"/>
        <end position="37"/>
    </location>
</feature>
<dbReference type="EMBL" id="QGKM01000003">
    <property type="protein sequence ID" value="PWR00521.1"/>
    <property type="molecule type" value="Genomic_DNA"/>
</dbReference>
<dbReference type="Gene3D" id="2.40.50.100">
    <property type="match status" value="1"/>
</dbReference>
<keyword evidence="4" id="KW-1185">Reference proteome</keyword>
<dbReference type="PANTHER" id="PTHR30469">
    <property type="entry name" value="MULTIDRUG RESISTANCE PROTEIN MDTA"/>
    <property type="match status" value="1"/>
</dbReference>
<dbReference type="AlphaFoldDB" id="A0A317CVH9"/>
<evidence type="ECO:0000259" key="2">
    <source>
        <dbReference type="Pfam" id="PF25967"/>
    </source>
</evidence>
<dbReference type="GO" id="GO:0015562">
    <property type="term" value="F:efflux transmembrane transporter activity"/>
    <property type="evidence" value="ECO:0007669"/>
    <property type="project" value="TreeGrafter"/>
</dbReference>